<dbReference type="SUPFAM" id="SSF53474">
    <property type="entry name" value="alpha/beta-Hydrolases"/>
    <property type="match status" value="1"/>
</dbReference>
<keyword evidence="3" id="KW-1185">Reference proteome</keyword>
<keyword evidence="1" id="KW-0732">Signal</keyword>
<sequence>MATNFKHVLAAMSMVAVAASGAVEAGGTSDVQTLPEVSVGRIERLANFSSKWVDARHVDVWLPEGYSAGKRYQVLYMHDGQMLFDASKSWNQQAWDVHLSVARLVAAGRIPDTLIVGIWNNGKYRHSEYFPQKFLPLMPQPQRERLLQAALQNKPQSDAYLRFIVEELKPAIDARYATRPEAASSFLMGSSMGGLISVYAMNEYPQVFGGAAGLSTHWIGQHKPNAAIPLAGFNYLRAHLAAPETHRLYQDHGTTELDALYAPYQVMVNDLARERGYVDGVNFETRVFDGSGHNEKAWAERLEIPLEFLLRKP</sequence>
<accession>A0ABT5K9R6</accession>
<dbReference type="PANTHER" id="PTHR48098">
    <property type="entry name" value="ENTEROCHELIN ESTERASE-RELATED"/>
    <property type="match status" value="1"/>
</dbReference>
<evidence type="ECO:0000313" key="3">
    <source>
        <dbReference type="Proteomes" id="UP001221189"/>
    </source>
</evidence>
<dbReference type="PANTHER" id="PTHR48098:SF6">
    <property type="entry name" value="FERRI-BACILLIBACTIN ESTERASE BESA"/>
    <property type="match status" value="1"/>
</dbReference>
<keyword evidence="2" id="KW-0378">Hydrolase</keyword>
<dbReference type="Gene3D" id="3.40.50.1820">
    <property type="entry name" value="alpha/beta hydrolase"/>
    <property type="match status" value="1"/>
</dbReference>
<name>A0ABT5K9R6_9BURK</name>
<proteinExistence type="predicted"/>
<feature type="signal peptide" evidence="1">
    <location>
        <begin position="1"/>
        <end position="25"/>
    </location>
</feature>
<dbReference type="Proteomes" id="UP001221189">
    <property type="component" value="Unassembled WGS sequence"/>
</dbReference>
<evidence type="ECO:0000256" key="1">
    <source>
        <dbReference type="SAM" id="SignalP"/>
    </source>
</evidence>
<evidence type="ECO:0000313" key="2">
    <source>
        <dbReference type="EMBL" id="MDC8770690.1"/>
    </source>
</evidence>
<dbReference type="Pfam" id="PF00756">
    <property type="entry name" value="Esterase"/>
    <property type="match status" value="1"/>
</dbReference>
<dbReference type="GO" id="GO:0016787">
    <property type="term" value="F:hydrolase activity"/>
    <property type="evidence" value="ECO:0007669"/>
    <property type="project" value="UniProtKB-KW"/>
</dbReference>
<reference evidence="2 3" key="1">
    <citation type="submission" date="2022-10" db="EMBL/GenBank/DDBJ databases">
        <title>Paucibacter sp. hw1 Genome sequencing.</title>
        <authorList>
            <person name="Park S."/>
        </authorList>
    </citation>
    <scope>NUCLEOTIDE SEQUENCE [LARGE SCALE GENOMIC DNA]</scope>
    <source>
        <strain evidence="3">hw1</strain>
    </source>
</reference>
<dbReference type="InterPro" id="IPR000801">
    <property type="entry name" value="Esterase-like"/>
</dbReference>
<dbReference type="EMBL" id="JAQQXT010000002">
    <property type="protein sequence ID" value="MDC8770690.1"/>
    <property type="molecule type" value="Genomic_DNA"/>
</dbReference>
<dbReference type="InterPro" id="IPR050583">
    <property type="entry name" value="Mycobacterial_A85_antigen"/>
</dbReference>
<dbReference type="RefSeq" id="WP_273599108.1">
    <property type="nucleotide sequence ID" value="NZ_JAQQXT010000002.1"/>
</dbReference>
<feature type="chain" id="PRO_5045643441" evidence="1">
    <location>
        <begin position="26"/>
        <end position="313"/>
    </location>
</feature>
<comment type="caution">
    <text evidence="2">The sequence shown here is derived from an EMBL/GenBank/DDBJ whole genome shotgun (WGS) entry which is preliminary data.</text>
</comment>
<dbReference type="InterPro" id="IPR029058">
    <property type="entry name" value="AB_hydrolase_fold"/>
</dbReference>
<protein>
    <submittedName>
        <fullName evidence="2">Alpha/beta hydrolase-fold protein</fullName>
    </submittedName>
</protein>
<organism evidence="2 3">
    <name type="scientific">Roseateles albus</name>
    <dbReference type="NCBI Taxonomy" id="2987525"/>
    <lineage>
        <taxon>Bacteria</taxon>
        <taxon>Pseudomonadati</taxon>
        <taxon>Pseudomonadota</taxon>
        <taxon>Betaproteobacteria</taxon>
        <taxon>Burkholderiales</taxon>
        <taxon>Sphaerotilaceae</taxon>
        <taxon>Roseateles</taxon>
    </lineage>
</organism>
<gene>
    <name evidence="2" type="ORF">PRZ03_03825</name>
</gene>